<keyword evidence="3" id="KW-1185">Reference proteome</keyword>
<dbReference type="GeneID" id="85434968"/>
<accession>A0AAD8Q2Y8</accession>
<reference evidence="2" key="1">
    <citation type="submission" date="2021-06" db="EMBL/GenBank/DDBJ databases">
        <title>Comparative genomics, transcriptomics and evolutionary studies reveal genomic signatures of adaptation to plant cell wall in hemibiotrophic fungi.</title>
        <authorList>
            <consortium name="DOE Joint Genome Institute"/>
            <person name="Baroncelli R."/>
            <person name="Diaz J.F."/>
            <person name="Benocci T."/>
            <person name="Peng M."/>
            <person name="Battaglia E."/>
            <person name="Haridas S."/>
            <person name="Andreopoulos W."/>
            <person name="Labutti K."/>
            <person name="Pangilinan J."/>
            <person name="Floch G.L."/>
            <person name="Makela M.R."/>
            <person name="Henrissat B."/>
            <person name="Grigoriev I.V."/>
            <person name="Crouch J.A."/>
            <person name="De Vries R.P."/>
            <person name="Sukno S.A."/>
            <person name="Thon M.R."/>
        </authorList>
    </citation>
    <scope>NUCLEOTIDE SEQUENCE</scope>
    <source>
        <strain evidence="2">CBS 125086</strain>
    </source>
</reference>
<dbReference type="EMBL" id="JAHLJV010000017">
    <property type="protein sequence ID" value="KAK1594975.1"/>
    <property type="molecule type" value="Genomic_DNA"/>
</dbReference>
<sequence>MRMQRRGSEHAATDVCPPMTSPSPARGLEAITATVGLTAAVLAVDGSGTARGVIVRMRADAPSGSVSWCRNSGGRGEAACSIRIALHTHQPPSNYLIARMGGMRIPDSDSTRAFACNQPTTTHVPGAPSALKPTARSRPPIVAVVDDCEGD</sequence>
<name>A0AAD8Q2Y8_9PEZI</name>
<dbReference type="RefSeq" id="XP_060416064.1">
    <property type="nucleotide sequence ID" value="XM_060550728.1"/>
</dbReference>
<organism evidence="2 3">
    <name type="scientific">Colletotrichum navitas</name>
    <dbReference type="NCBI Taxonomy" id="681940"/>
    <lineage>
        <taxon>Eukaryota</taxon>
        <taxon>Fungi</taxon>
        <taxon>Dikarya</taxon>
        <taxon>Ascomycota</taxon>
        <taxon>Pezizomycotina</taxon>
        <taxon>Sordariomycetes</taxon>
        <taxon>Hypocreomycetidae</taxon>
        <taxon>Glomerellales</taxon>
        <taxon>Glomerellaceae</taxon>
        <taxon>Colletotrichum</taxon>
        <taxon>Colletotrichum graminicola species complex</taxon>
    </lineage>
</organism>
<evidence type="ECO:0000313" key="2">
    <source>
        <dbReference type="EMBL" id="KAK1594975.1"/>
    </source>
</evidence>
<proteinExistence type="predicted"/>
<feature type="region of interest" description="Disordered" evidence="1">
    <location>
        <begin position="1"/>
        <end position="22"/>
    </location>
</feature>
<comment type="caution">
    <text evidence="2">The sequence shown here is derived from an EMBL/GenBank/DDBJ whole genome shotgun (WGS) entry which is preliminary data.</text>
</comment>
<feature type="compositionally biased region" description="Basic and acidic residues" evidence="1">
    <location>
        <begin position="1"/>
        <end position="12"/>
    </location>
</feature>
<evidence type="ECO:0000256" key="1">
    <source>
        <dbReference type="SAM" id="MobiDB-lite"/>
    </source>
</evidence>
<protein>
    <submittedName>
        <fullName evidence="2">Uncharacterized protein</fullName>
    </submittedName>
</protein>
<dbReference type="AlphaFoldDB" id="A0AAD8Q2Y8"/>
<dbReference type="Proteomes" id="UP001230504">
    <property type="component" value="Unassembled WGS sequence"/>
</dbReference>
<evidence type="ECO:0000313" key="3">
    <source>
        <dbReference type="Proteomes" id="UP001230504"/>
    </source>
</evidence>
<gene>
    <name evidence="2" type="ORF">LY79DRAFT_114438</name>
</gene>